<keyword evidence="3" id="KW-1185">Reference proteome</keyword>
<feature type="compositionally biased region" description="Polar residues" evidence="1">
    <location>
        <begin position="50"/>
        <end position="61"/>
    </location>
</feature>
<dbReference type="Proteomes" id="UP000053392">
    <property type="component" value="Unassembled WGS sequence"/>
</dbReference>
<dbReference type="AlphaFoldDB" id="A0A0D0T6Z7"/>
<dbReference type="OrthoDB" id="10579996at2759"/>
<evidence type="ECO:0000313" key="2">
    <source>
        <dbReference type="EMBL" id="KIR41662.1"/>
    </source>
</evidence>
<dbReference type="HOGENOM" id="CLU_1825194_0_0_1"/>
<reference evidence="2 3" key="1">
    <citation type="submission" date="2015-01" db="EMBL/GenBank/DDBJ databases">
        <title>The Genome Sequence of Cryptococcus gattii Ram5.</title>
        <authorList>
            <consortium name="The Broad Institute Genomics Platform"/>
            <person name="Cuomo C."/>
            <person name="Litvintseva A."/>
            <person name="Chen Y."/>
            <person name="Heitman J."/>
            <person name="Sun S."/>
            <person name="Springer D."/>
            <person name="Dromer F."/>
            <person name="Young S."/>
            <person name="Zeng Q."/>
            <person name="Gargeya S."/>
            <person name="Abouelleil A."/>
            <person name="Alvarado L."/>
            <person name="Chapman S.B."/>
            <person name="Gainer-Dewar J."/>
            <person name="Goldberg J."/>
            <person name="Griggs A."/>
            <person name="Gujja S."/>
            <person name="Hansen M."/>
            <person name="Howarth C."/>
            <person name="Imamovic A."/>
            <person name="Larimer J."/>
            <person name="Murphy C."/>
            <person name="Naylor J."/>
            <person name="Pearson M."/>
            <person name="Priest M."/>
            <person name="Roberts A."/>
            <person name="Saif S."/>
            <person name="Shea T."/>
            <person name="Sykes S."/>
            <person name="Wortman J."/>
            <person name="Nusbaum C."/>
            <person name="Birren B."/>
        </authorList>
    </citation>
    <scope>NUCLEOTIDE SEQUENCE [LARGE SCALE GENOMIC DNA]</scope>
    <source>
        <strain evidence="2 3">Ram5</strain>
    </source>
</reference>
<feature type="region of interest" description="Disordered" evidence="1">
    <location>
        <begin position="18"/>
        <end position="62"/>
    </location>
</feature>
<organism evidence="2 3">
    <name type="scientific">Cryptococcus deuterogattii Ram5</name>
    <dbReference type="NCBI Taxonomy" id="1296110"/>
    <lineage>
        <taxon>Eukaryota</taxon>
        <taxon>Fungi</taxon>
        <taxon>Dikarya</taxon>
        <taxon>Basidiomycota</taxon>
        <taxon>Agaricomycotina</taxon>
        <taxon>Tremellomycetes</taxon>
        <taxon>Tremellales</taxon>
        <taxon>Cryptococcaceae</taxon>
        <taxon>Cryptococcus</taxon>
        <taxon>Cryptococcus gattii species complex</taxon>
    </lineage>
</organism>
<gene>
    <name evidence="2" type="ORF">I313_02797</name>
</gene>
<name>A0A0D0T6Z7_9TREE</name>
<dbReference type="EMBL" id="KN847900">
    <property type="protein sequence ID" value="KIR41662.1"/>
    <property type="molecule type" value="Genomic_DNA"/>
</dbReference>
<protein>
    <submittedName>
        <fullName evidence="2">Unplaced genomic scaffold supercont1.5, whole genome shotgun sequence</fullName>
    </submittedName>
</protein>
<evidence type="ECO:0000313" key="3">
    <source>
        <dbReference type="Proteomes" id="UP000053392"/>
    </source>
</evidence>
<evidence type="ECO:0000256" key="1">
    <source>
        <dbReference type="SAM" id="MobiDB-lite"/>
    </source>
</evidence>
<sequence>MKGAPFVFLAHAALHRRSIKQSQSRASRAGNGPAADRDFVDSTQKRKSTEGTPRYSNTSFRLPQALIRARKQEVAPTSDSRMAEMETFFNQTPLAATYLSKEKAPECTQCSTADPSYRSAGDVQLKRMWHRVKMVLNLVRY</sequence>
<proteinExistence type="predicted"/>
<feature type="compositionally biased region" description="Basic and acidic residues" evidence="1">
    <location>
        <begin position="35"/>
        <end position="49"/>
    </location>
</feature>
<accession>A0A0D0T6Z7</accession>